<organism evidence="2 3">
    <name type="scientific">Thalassiosira oceanica</name>
    <name type="common">Marine diatom</name>
    <dbReference type="NCBI Taxonomy" id="159749"/>
    <lineage>
        <taxon>Eukaryota</taxon>
        <taxon>Sar</taxon>
        <taxon>Stramenopiles</taxon>
        <taxon>Ochrophyta</taxon>
        <taxon>Bacillariophyta</taxon>
        <taxon>Coscinodiscophyceae</taxon>
        <taxon>Thalassiosirophycidae</taxon>
        <taxon>Thalassiosirales</taxon>
        <taxon>Thalassiosiraceae</taxon>
        <taxon>Thalassiosira</taxon>
    </lineage>
</organism>
<evidence type="ECO:0000313" key="3">
    <source>
        <dbReference type="Proteomes" id="UP000266841"/>
    </source>
</evidence>
<evidence type="ECO:0000313" key="2">
    <source>
        <dbReference type="EMBL" id="EJK73764.1"/>
    </source>
</evidence>
<dbReference type="EMBL" id="AGNL01004232">
    <property type="protein sequence ID" value="EJK73764.1"/>
    <property type="molecule type" value="Genomic_DNA"/>
</dbReference>
<evidence type="ECO:0000256" key="1">
    <source>
        <dbReference type="SAM" id="MobiDB-lite"/>
    </source>
</evidence>
<gene>
    <name evidence="2" type="ORF">THAOC_04594</name>
</gene>
<feature type="region of interest" description="Disordered" evidence="1">
    <location>
        <begin position="41"/>
        <end position="68"/>
    </location>
</feature>
<feature type="compositionally biased region" description="Basic and acidic residues" evidence="1">
    <location>
        <begin position="48"/>
        <end position="62"/>
    </location>
</feature>
<protein>
    <submittedName>
        <fullName evidence="2">Uncharacterized protein</fullName>
    </submittedName>
</protein>
<reference evidence="2 3" key="1">
    <citation type="journal article" date="2012" name="Genome Biol.">
        <title>Genome and low-iron response of an oceanic diatom adapted to chronic iron limitation.</title>
        <authorList>
            <person name="Lommer M."/>
            <person name="Specht M."/>
            <person name="Roy A.S."/>
            <person name="Kraemer L."/>
            <person name="Andreson R."/>
            <person name="Gutowska M.A."/>
            <person name="Wolf J."/>
            <person name="Bergner S.V."/>
            <person name="Schilhabel M.B."/>
            <person name="Klostermeier U.C."/>
            <person name="Beiko R.G."/>
            <person name="Rosenstiel P."/>
            <person name="Hippler M."/>
            <person name="Laroche J."/>
        </authorList>
    </citation>
    <scope>NUCLEOTIDE SEQUENCE [LARGE SCALE GENOMIC DNA]</scope>
    <source>
        <strain evidence="2 3">CCMP1005</strain>
    </source>
</reference>
<comment type="caution">
    <text evidence="2">The sequence shown here is derived from an EMBL/GenBank/DDBJ whole genome shotgun (WGS) entry which is preliminary data.</text>
</comment>
<accession>K0T9K9</accession>
<feature type="non-terminal residue" evidence="2">
    <location>
        <position position="1"/>
    </location>
</feature>
<dbReference type="AlphaFoldDB" id="K0T9K9"/>
<sequence length="172" mass="18587">ISTAAVARQSAIASVIGAEGLDALSSFDSRVATADSVHIVSKNTPGYRRPDDESPHHPDPKSRFPQSLNKRSTRAFVEIEGNEPGYVKGPTPWTTIVALVRSRCLLCVTKGSTCVYDSPVASPGESSFGLLILSLVASESRAGSAAGVRWCRIVQAIDNREPTYQFRERARR</sequence>
<dbReference type="Proteomes" id="UP000266841">
    <property type="component" value="Unassembled WGS sequence"/>
</dbReference>
<name>K0T9K9_THAOC</name>
<keyword evidence="3" id="KW-1185">Reference proteome</keyword>
<proteinExistence type="predicted"/>